<gene>
    <name evidence="4" type="ORF">EV201_3175</name>
</gene>
<keyword evidence="1" id="KW-0472">Membrane</keyword>
<feature type="signal peptide" evidence="2">
    <location>
        <begin position="1"/>
        <end position="19"/>
    </location>
</feature>
<dbReference type="Gene3D" id="2.60.40.1120">
    <property type="entry name" value="Carboxypeptidase-like, regulatory domain"/>
    <property type="match status" value="1"/>
</dbReference>
<sequence>MLQRFLFLFILLSSELLSAQIHISGRVCDKEGNPVPGANVYIDKTYDGASTDTNGAFNFKSNTSGEQTLVVSCIGFITSKLSKNVKDMQNLQIRLKESINTLNAVVITAGTFSAGDNSKLTALKTMDVLTTAGAAGNYIAAFNSLPGTSTLGESGELYIRGGNSRESQTFIDGLKVFNPYSSTANNIPSRGRYSPNLFKGMTFSTGGYSAEYGQALSGILLLDTEDIPVEEKTDISIMSVGASVGKVIKEDRDALSLNTSYTNLTPYYKLNPSRYEWEKSPESLSGEAVYRHQFEKGLFKFYTGYGYTNYQLLQKNIDYPEKINYKTHELDLYINSTYKGTLSEKWVLTTGASFATNDNKEKVDAKKLKTKENNGQLKFKLKYIPSESINLSMGAEYFFTATETRISLKDPLWKQNENLNNQLAAAFSESNIYFSKNTVLTAGVRAEFNDYNNQIQLAPRLSIAQKISQYSQVSFAWGEFYQLPENSTLIEQKKLKEEKSQQYLFNYQYNKNSRLLRTELYYKKYSNLIKYEQTDKYTSANYNNGGYGYAKGIDILWKDDKSIKNMEYWISYSYLDTERNYEDYPELAEINFSNKHNLSVVGKYWISALRSQVGFSYKFASGRAYNDPNETEFMGKRTKHYSNLSLNWAFLISQQTIFYCSATNVLGQNAIFNYEYSREPNSAGQFERQAINPSTKHFFFAGLFITLSKNKKKNQLENL</sequence>
<dbReference type="Proteomes" id="UP000293562">
    <property type="component" value="Unassembled WGS sequence"/>
</dbReference>
<keyword evidence="2" id="KW-0732">Signal</keyword>
<dbReference type="AlphaFoldDB" id="A0A4Q7V7C9"/>
<keyword evidence="1" id="KW-0813">Transport</keyword>
<dbReference type="RefSeq" id="WP_130308526.1">
    <property type="nucleotide sequence ID" value="NZ_SHKN01000005.1"/>
</dbReference>
<dbReference type="Pfam" id="PF07715">
    <property type="entry name" value="Plug"/>
    <property type="match status" value="1"/>
</dbReference>
<evidence type="ECO:0000313" key="5">
    <source>
        <dbReference type="Proteomes" id="UP000293562"/>
    </source>
</evidence>
<dbReference type="SUPFAM" id="SSF49464">
    <property type="entry name" value="Carboxypeptidase regulatory domain-like"/>
    <property type="match status" value="1"/>
</dbReference>
<dbReference type="Gene3D" id="2.170.130.10">
    <property type="entry name" value="TonB-dependent receptor, plug domain"/>
    <property type="match status" value="1"/>
</dbReference>
<dbReference type="EMBL" id="SHKN01000005">
    <property type="protein sequence ID" value="RZT91360.1"/>
    <property type="molecule type" value="Genomic_DNA"/>
</dbReference>
<dbReference type="InterPro" id="IPR037066">
    <property type="entry name" value="Plug_dom_sf"/>
</dbReference>
<evidence type="ECO:0000256" key="1">
    <source>
        <dbReference type="PROSITE-ProRule" id="PRU01360"/>
    </source>
</evidence>
<name>A0A4Q7V7C9_9BACT</name>
<dbReference type="InterPro" id="IPR039426">
    <property type="entry name" value="TonB-dep_rcpt-like"/>
</dbReference>
<accession>A0A4Q7V7C9</accession>
<dbReference type="Pfam" id="PF13715">
    <property type="entry name" value="CarbopepD_reg_2"/>
    <property type="match status" value="1"/>
</dbReference>
<dbReference type="SUPFAM" id="SSF56935">
    <property type="entry name" value="Porins"/>
    <property type="match status" value="1"/>
</dbReference>
<dbReference type="InterPro" id="IPR008969">
    <property type="entry name" value="CarboxyPept-like_regulatory"/>
</dbReference>
<comment type="subcellular location">
    <subcellularLocation>
        <location evidence="1">Cell outer membrane</location>
        <topology evidence="1">Multi-pass membrane protein</topology>
    </subcellularLocation>
</comment>
<keyword evidence="5" id="KW-1185">Reference proteome</keyword>
<keyword evidence="1" id="KW-1134">Transmembrane beta strand</keyword>
<dbReference type="PROSITE" id="PS52016">
    <property type="entry name" value="TONB_DEPENDENT_REC_3"/>
    <property type="match status" value="1"/>
</dbReference>
<protein>
    <submittedName>
        <fullName evidence="4">Outer membrane cobalamin receptor</fullName>
    </submittedName>
</protein>
<feature type="domain" description="TonB-dependent receptor plug" evidence="3">
    <location>
        <begin position="135"/>
        <end position="218"/>
    </location>
</feature>
<comment type="caution">
    <text evidence="4">The sequence shown here is derived from an EMBL/GenBank/DDBJ whole genome shotgun (WGS) entry which is preliminary data.</text>
</comment>
<proteinExistence type="inferred from homology"/>
<organism evidence="4 5">
    <name type="scientific">Ancylomarina subtilis</name>
    <dbReference type="NCBI Taxonomy" id="1639035"/>
    <lineage>
        <taxon>Bacteria</taxon>
        <taxon>Pseudomonadati</taxon>
        <taxon>Bacteroidota</taxon>
        <taxon>Bacteroidia</taxon>
        <taxon>Marinilabiliales</taxon>
        <taxon>Marinifilaceae</taxon>
        <taxon>Ancylomarina</taxon>
    </lineage>
</organism>
<keyword evidence="1" id="KW-0998">Cell outer membrane</keyword>
<keyword evidence="4" id="KW-0675">Receptor</keyword>
<dbReference type="InterPro" id="IPR012910">
    <property type="entry name" value="Plug_dom"/>
</dbReference>
<feature type="chain" id="PRO_5020273556" evidence="2">
    <location>
        <begin position="20"/>
        <end position="719"/>
    </location>
</feature>
<evidence type="ECO:0000259" key="3">
    <source>
        <dbReference type="Pfam" id="PF07715"/>
    </source>
</evidence>
<evidence type="ECO:0000313" key="4">
    <source>
        <dbReference type="EMBL" id="RZT91360.1"/>
    </source>
</evidence>
<comment type="similarity">
    <text evidence="1">Belongs to the TonB-dependent receptor family.</text>
</comment>
<evidence type="ECO:0000256" key="2">
    <source>
        <dbReference type="SAM" id="SignalP"/>
    </source>
</evidence>
<dbReference type="GO" id="GO:0009279">
    <property type="term" value="C:cell outer membrane"/>
    <property type="evidence" value="ECO:0007669"/>
    <property type="project" value="UniProtKB-SubCell"/>
</dbReference>
<dbReference type="OrthoDB" id="1075473at2"/>
<reference evidence="4 5" key="1">
    <citation type="submission" date="2019-02" db="EMBL/GenBank/DDBJ databases">
        <title>Genomic Encyclopedia of Type Strains, Phase IV (KMG-IV): sequencing the most valuable type-strain genomes for metagenomic binning, comparative biology and taxonomic classification.</title>
        <authorList>
            <person name="Goeker M."/>
        </authorList>
    </citation>
    <scope>NUCLEOTIDE SEQUENCE [LARGE SCALE GENOMIC DNA]</scope>
    <source>
        <strain evidence="4 5">DSM 28825</strain>
    </source>
</reference>
<keyword evidence="1" id="KW-0812">Transmembrane</keyword>